<keyword evidence="3" id="KW-0808">Transferase</keyword>
<keyword evidence="6" id="KW-0833">Ubl conjugation pathway</keyword>
<dbReference type="GO" id="GO:0008270">
    <property type="term" value="F:zinc ion binding"/>
    <property type="evidence" value="ECO:0007669"/>
    <property type="project" value="UniProtKB-KW"/>
</dbReference>
<evidence type="ECO:0000259" key="9">
    <source>
        <dbReference type="PROSITE" id="PS50089"/>
    </source>
</evidence>
<keyword evidence="11" id="KW-1185">Reference proteome</keyword>
<evidence type="ECO:0000256" key="2">
    <source>
        <dbReference type="ARBA" id="ARBA00012483"/>
    </source>
</evidence>
<keyword evidence="4" id="KW-0479">Metal-binding</keyword>
<dbReference type="AlphaFoldDB" id="A0AAW1J4V1"/>
<sequence>MEFITNNHNFIEELGEEMLLIAMNVYIQQQDDYLRNSSILIDELDREMLLLISTNSIRHQEYLNNNINGNHMEEVRKQMIGNRLPTKTHVQGGEDAAHDVCSICLDEFAEGSCVGVLDCGHEFHSDCVKNWLVINNVCPLCKATGLRFD</sequence>
<evidence type="ECO:0000313" key="10">
    <source>
        <dbReference type="EMBL" id="KAK9698372.1"/>
    </source>
</evidence>
<reference evidence="10" key="1">
    <citation type="submission" date="2024-03" db="EMBL/GenBank/DDBJ databases">
        <title>WGS assembly of Saponaria officinalis var. Norfolk2.</title>
        <authorList>
            <person name="Jenkins J."/>
            <person name="Shu S."/>
            <person name="Grimwood J."/>
            <person name="Barry K."/>
            <person name="Goodstein D."/>
            <person name="Schmutz J."/>
            <person name="Leebens-Mack J."/>
            <person name="Osbourn A."/>
        </authorList>
    </citation>
    <scope>NUCLEOTIDE SEQUENCE [LARGE SCALE GENOMIC DNA]</scope>
    <source>
        <strain evidence="10">JIC</strain>
    </source>
</reference>
<dbReference type="Gene3D" id="3.30.40.10">
    <property type="entry name" value="Zinc/RING finger domain, C3HC4 (zinc finger)"/>
    <property type="match status" value="1"/>
</dbReference>
<dbReference type="PANTHER" id="PTHR22937">
    <property type="entry name" value="E3 UBIQUITIN-PROTEIN LIGASE RNF165"/>
    <property type="match status" value="1"/>
</dbReference>
<evidence type="ECO:0000256" key="8">
    <source>
        <dbReference type="PROSITE-ProRule" id="PRU00175"/>
    </source>
</evidence>
<protein>
    <recommendedName>
        <fullName evidence="2">RING-type E3 ubiquitin transferase</fullName>
        <ecNumber evidence="2">2.3.2.27</ecNumber>
    </recommendedName>
</protein>
<dbReference type="SUPFAM" id="SSF57850">
    <property type="entry name" value="RING/U-box"/>
    <property type="match status" value="1"/>
</dbReference>
<evidence type="ECO:0000313" key="11">
    <source>
        <dbReference type="Proteomes" id="UP001443914"/>
    </source>
</evidence>
<comment type="caution">
    <text evidence="10">The sequence shown here is derived from an EMBL/GenBank/DDBJ whole genome shotgun (WGS) entry which is preliminary data.</text>
</comment>
<accession>A0AAW1J4V1</accession>
<dbReference type="GO" id="GO:0061630">
    <property type="term" value="F:ubiquitin protein ligase activity"/>
    <property type="evidence" value="ECO:0007669"/>
    <property type="project" value="UniProtKB-EC"/>
</dbReference>
<name>A0AAW1J4V1_SAPOF</name>
<dbReference type="Proteomes" id="UP001443914">
    <property type="component" value="Unassembled WGS sequence"/>
</dbReference>
<evidence type="ECO:0000256" key="4">
    <source>
        <dbReference type="ARBA" id="ARBA00022723"/>
    </source>
</evidence>
<evidence type="ECO:0000256" key="3">
    <source>
        <dbReference type="ARBA" id="ARBA00022679"/>
    </source>
</evidence>
<dbReference type="InterPro" id="IPR045191">
    <property type="entry name" value="MBR1/2-like"/>
</dbReference>
<proteinExistence type="predicted"/>
<evidence type="ECO:0000256" key="7">
    <source>
        <dbReference type="ARBA" id="ARBA00022833"/>
    </source>
</evidence>
<dbReference type="InterPro" id="IPR001841">
    <property type="entry name" value="Znf_RING"/>
</dbReference>
<evidence type="ECO:0000256" key="6">
    <source>
        <dbReference type="ARBA" id="ARBA00022786"/>
    </source>
</evidence>
<feature type="domain" description="RING-type" evidence="9">
    <location>
        <begin position="101"/>
        <end position="142"/>
    </location>
</feature>
<organism evidence="10 11">
    <name type="scientific">Saponaria officinalis</name>
    <name type="common">Common soapwort</name>
    <name type="synonym">Lychnis saponaria</name>
    <dbReference type="NCBI Taxonomy" id="3572"/>
    <lineage>
        <taxon>Eukaryota</taxon>
        <taxon>Viridiplantae</taxon>
        <taxon>Streptophyta</taxon>
        <taxon>Embryophyta</taxon>
        <taxon>Tracheophyta</taxon>
        <taxon>Spermatophyta</taxon>
        <taxon>Magnoliopsida</taxon>
        <taxon>eudicotyledons</taxon>
        <taxon>Gunneridae</taxon>
        <taxon>Pentapetalae</taxon>
        <taxon>Caryophyllales</taxon>
        <taxon>Caryophyllaceae</taxon>
        <taxon>Caryophylleae</taxon>
        <taxon>Saponaria</taxon>
    </lineage>
</organism>
<dbReference type="Pfam" id="PF13639">
    <property type="entry name" value="zf-RING_2"/>
    <property type="match status" value="1"/>
</dbReference>
<dbReference type="PROSITE" id="PS50089">
    <property type="entry name" value="ZF_RING_2"/>
    <property type="match status" value="1"/>
</dbReference>
<dbReference type="PANTHER" id="PTHR22937:SF163">
    <property type="entry name" value="RING-TYPE E3 UBIQUITIN TRANSFERASE"/>
    <property type="match status" value="1"/>
</dbReference>
<gene>
    <name evidence="10" type="ORF">RND81_08G099700</name>
</gene>
<dbReference type="EC" id="2.3.2.27" evidence="2"/>
<dbReference type="EMBL" id="JBDFQZ010000008">
    <property type="protein sequence ID" value="KAK9698372.1"/>
    <property type="molecule type" value="Genomic_DNA"/>
</dbReference>
<keyword evidence="7" id="KW-0862">Zinc</keyword>
<comment type="catalytic activity">
    <reaction evidence="1">
        <text>S-ubiquitinyl-[E2 ubiquitin-conjugating enzyme]-L-cysteine + [acceptor protein]-L-lysine = [E2 ubiquitin-conjugating enzyme]-L-cysteine + N(6)-ubiquitinyl-[acceptor protein]-L-lysine.</text>
        <dbReference type="EC" id="2.3.2.27"/>
    </reaction>
</comment>
<evidence type="ECO:0000256" key="1">
    <source>
        <dbReference type="ARBA" id="ARBA00000900"/>
    </source>
</evidence>
<keyword evidence="5 8" id="KW-0863">Zinc-finger</keyword>
<dbReference type="SMART" id="SM00184">
    <property type="entry name" value="RING"/>
    <property type="match status" value="1"/>
</dbReference>
<evidence type="ECO:0000256" key="5">
    <source>
        <dbReference type="ARBA" id="ARBA00022771"/>
    </source>
</evidence>
<dbReference type="InterPro" id="IPR013083">
    <property type="entry name" value="Znf_RING/FYVE/PHD"/>
</dbReference>